<organism evidence="2 3">
    <name type="scientific">Cannabis sativa</name>
    <name type="common">Hemp</name>
    <name type="synonym">Marijuana</name>
    <dbReference type="NCBI Taxonomy" id="3483"/>
    <lineage>
        <taxon>Eukaryota</taxon>
        <taxon>Viridiplantae</taxon>
        <taxon>Streptophyta</taxon>
        <taxon>Embryophyta</taxon>
        <taxon>Tracheophyta</taxon>
        <taxon>Spermatophyta</taxon>
        <taxon>Magnoliopsida</taxon>
        <taxon>eudicotyledons</taxon>
        <taxon>Gunneridae</taxon>
        <taxon>Pentapetalae</taxon>
        <taxon>rosids</taxon>
        <taxon>fabids</taxon>
        <taxon>Rosales</taxon>
        <taxon>Cannabaceae</taxon>
        <taxon>Cannabis</taxon>
    </lineage>
</organism>
<reference evidence="2" key="1">
    <citation type="submission" date="2018-11" db="EMBL/GenBank/DDBJ databases">
        <authorList>
            <person name="Grassa J C."/>
        </authorList>
    </citation>
    <scope>NUCLEOTIDE SEQUENCE [LARGE SCALE GENOMIC DNA]</scope>
</reference>
<dbReference type="Gramene" id="evm.model.01.1372">
    <property type="protein sequence ID" value="cds.evm.model.01.1372"/>
    <property type="gene ID" value="evm.TU.01.1372"/>
</dbReference>
<evidence type="ECO:0000256" key="1">
    <source>
        <dbReference type="SAM" id="MobiDB-lite"/>
    </source>
</evidence>
<dbReference type="Proteomes" id="UP000596661">
    <property type="component" value="Chromosome 1"/>
</dbReference>
<name>A0A803NGS0_CANSA</name>
<proteinExistence type="predicted"/>
<feature type="region of interest" description="Disordered" evidence="1">
    <location>
        <begin position="65"/>
        <end position="102"/>
    </location>
</feature>
<keyword evidence="3" id="KW-1185">Reference proteome</keyword>
<dbReference type="AlphaFoldDB" id="A0A803NGS0"/>
<evidence type="ECO:0000313" key="2">
    <source>
        <dbReference type="EnsemblPlants" id="cds.evm.model.01.1372"/>
    </source>
</evidence>
<evidence type="ECO:0000313" key="3">
    <source>
        <dbReference type="Proteomes" id="UP000596661"/>
    </source>
</evidence>
<feature type="compositionally biased region" description="Low complexity" evidence="1">
    <location>
        <begin position="74"/>
        <end position="98"/>
    </location>
</feature>
<reference evidence="2" key="2">
    <citation type="submission" date="2021-03" db="UniProtKB">
        <authorList>
            <consortium name="EnsemblPlants"/>
        </authorList>
    </citation>
    <scope>IDENTIFICATION</scope>
</reference>
<protein>
    <submittedName>
        <fullName evidence="2">Uncharacterized protein</fullName>
    </submittedName>
</protein>
<accession>A0A803NGS0</accession>
<dbReference type="EMBL" id="UZAU01000026">
    <property type="status" value="NOT_ANNOTATED_CDS"/>
    <property type="molecule type" value="Genomic_DNA"/>
</dbReference>
<feature type="compositionally biased region" description="Polar residues" evidence="1">
    <location>
        <begin position="1"/>
        <end position="16"/>
    </location>
</feature>
<feature type="region of interest" description="Disordered" evidence="1">
    <location>
        <begin position="1"/>
        <end position="39"/>
    </location>
</feature>
<sequence length="209" mass="22729">MVSSIRALQSNSNFTTGIKPHPQPLTIAESSSTEKPVTTLPDKCPEMPLPFPSYNPTIFSADIPQIPPSLLKDPQSTQSSHPSSISPVTEAATTTTGVGKHKGKSVIIEETSDDVPAFSKSFKRQVNPENFRTLHSDVDLTMIICLMWSIWSERNKENHGTKPKPAAMICNFAVAYLDQYHKANSPRNTAAVSSANLVDASVQQPSIPD</sequence>
<dbReference type="EnsemblPlants" id="evm.model.01.1372">
    <property type="protein sequence ID" value="cds.evm.model.01.1372"/>
    <property type="gene ID" value="evm.TU.01.1372"/>
</dbReference>